<protein>
    <recommendedName>
        <fullName evidence="4">Oxidoreductase molybdopterin-binding domain-containing protein</fullName>
    </recommendedName>
</protein>
<feature type="chain" id="PRO_5015349726" description="Oxidoreductase molybdopterin-binding domain-containing protein" evidence="1">
    <location>
        <begin position="21"/>
        <end position="175"/>
    </location>
</feature>
<reference evidence="2 3" key="1">
    <citation type="submission" date="2018-03" db="EMBL/GenBank/DDBJ databases">
        <authorList>
            <person name="Keele B.F."/>
        </authorList>
    </citation>
    <scope>NUCLEOTIDE SEQUENCE [LARGE SCALE GENOMIC DNA]</scope>
    <source>
        <strain evidence="2 3">CeCT 8812</strain>
    </source>
</reference>
<keyword evidence="3" id="KW-1185">Reference proteome</keyword>
<dbReference type="EMBL" id="OMKW01000002">
    <property type="protein sequence ID" value="SPF29497.1"/>
    <property type="molecule type" value="Genomic_DNA"/>
</dbReference>
<sequence>MRRAVFGLFVLLGLMGPANADDGPPLITITGASISDGIGPGGDRASLFEVLGIQFDDAIAFSSADLAALDQTSFPAQISGYSEPVMVSGPLLADVVATAGLEGDVAIYALDGYSAVITADLMAEARPVLATHISGVPFMLGGLGPTLIAFPQTALEADAELEALQVWAVFHIRVD</sequence>
<dbReference type="RefSeq" id="WP_108782187.1">
    <property type="nucleotide sequence ID" value="NZ_OMKW01000002.1"/>
</dbReference>
<proteinExistence type="predicted"/>
<evidence type="ECO:0000313" key="3">
    <source>
        <dbReference type="Proteomes" id="UP000244932"/>
    </source>
</evidence>
<keyword evidence="1" id="KW-0732">Signal</keyword>
<gene>
    <name evidence="2" type="ORF">POI8812_01808</name>
</gene>
<dbReference type="AlphaFoldDB" id="A0A2R8ABB4"/>
<evidence type="ECO:0008006" key="4">
    <source>
        <dbReference type="Google" id="ProtNLM"/>
    </source>
</evidence>
<dbReference type="Proteomes" id="UP000244932">
    <property type="component" value="Unassembled WGS sequence"/>
</dbReference>
<name>A0A2R8ABB4_9RHOB</name>
<organism evidence="2 3">
    <name type="scientific">Pontivivens insulae</name>
    <dbReference type="NCBI Taxonomy" id="1639689"/>
    <lineage>
        <taxon>Bacteria</taxon>
        <taxon>Pseudomonadati</taxon>
        <taxon>Pseudomonadota</taxon>
        <taxon>Alphaproteobacteria</taxon>
        <taxon>Rhodobacterales</taxon>
        <taxon>Paracoccaceae</taxon>
        <taxon>Pontivivens</taxon>
    </lineage>
</organism>
<evidence type="ECO:0000313" key="2">
    <source>
        <dbReference type="EMBL" id="SPF29497.1"/>
    </source>
</evidence>
<accession>A0A2R8ABB4</accession>
<evidence type="ECO:0000256" key="1">
    <source>
        <dbReference type="SAM" id="SignalP"/>
    </source>
</evidence>
<feature type="signal peptide" evidence="1">
    <location>
        <begin position="1"/>
        <end position="20"/>
    </location>
</feature>